<evidence type="ECO:0000313" key="2">
    <source>
        <dbReference type="EMBL" id="KDQ11625.1"/>
    </source>
</evidence>
<organism evidence="2 3">
    <name type="scientific">Botryobasidium botryosum (strain FD-172 SS1)</name>
    <dbReference type="NCBI Taxonomy" id="930990"/>
    <lineage>
        <taxon>Eukaryota</taxon>
        <taxon>Fungi</taxon>
        <taxon>Dikarya</taxon>
        <taxon>Basidiomycota</taxon>
        <taxon>Agaricomycotina</taxon>
        <taxon>Agaricomycetes</taxon>
        <taxon>Cantharellales</taxon>
        <taxon>Botryobasidiaceae</taxon>
        <taxon>Botryobasidium</taxon>
    </lineage>
</organism>
<dbReference type="Proteomes" id="UP000027195">
    <property type="component" value="Unassembled WGS sequence"/>
</dbReference>
<protein>
    <submittedName>
        <fullName evidence="2">Uncharacterized protein</fullName>
    </submittedName>
</protein>
<keyword evidence="1" id="KW-1133">Transmembrane helix</keyword>
<proteinExistence type="predicted"/>
<evidence type="ECO:0000313" key="3">
    <source>
        <dbReference type="Proteomes" id="UP000027195"/>
    </source>
</evidence>
<keyword evidence="1" id="KW-0812">Transmembrane</keyword>
<evidence type="ECO:0000256" key="1">
    <source>
        <dbReference type="SAM" id="Phobius"/>
    </source>
</evidence>
<dbReference type="InParanoid" id="A0A067MA96"/>
<dbReference type="EMBL" id="KL198057">
    <property type="protein sequence ID" value="KDQ11625.1"/>
    <property type="molecule type" value="Genomic_DNA"/>
</dbReference>
<dbReference type="AlphaFoldDB" id="A0A067MA96"/>
<name>A0A067MA96_BOTB1</name>
<keyword evidence="1" id="KW-0472">Membrane</keyword>
<sequence length="78" mass="8557">MCLPPISIVQSLMSPTLFLALIIRLNIQKCSKCPSNIFRCDSDLHLVRWNLHATLESGSLDSQGTRAASVSVVVGKQF</sequence>
<dbReference type="HOGENOM" id="CLU_2621711_0_0_1"/>
<accession>A0A067MA96</accession>
<keyword evidence="3" id="KW-1185">Reference proteome</keyword>
<gene>
    <name evidence="2" type="ORF">BOTBODRAFT_35286</name>
</gene>
<reference evidence="3" key="1">
    <citation type="journal article" date="2014" name="Proc. Natl. Acad. Sci. U.S.A.">
        <title>Extensive sampling of basidiomycete genomes demonstrates inadequacy of the white-rot/brown-rot paradigm for wood decay fungi.</title>
        <authorList>
            <person name="Riley R."/>
            <person name="Salamov A.A."/>
            <person name="Brown D.W."/>
            <person name="Nagy L.G."/>
            <person name="Floudas D."/>
            <person name="Held B.W."/>
            <person name="Levasseur A."/>
            <person name="Lombard V."/>
            <person name="Morin E."/>
            <person name="Otillar R."/>
            <person name="Lindquist E.A."/>
            <person name="Sun H."/>
            <person name="LaButti K.M."/>
            <person name="Schmutz J."/>
            <person name="Jabbour D."/>
            <person name="Luo H."/>
            <person name="Baker S.E."/>
            <person name="Pisabarro A.G."/>
            <person name="Walton J.D."/>
            <person name="Blanchette R.A."/>
            <person name="Henrissat B."/>
            <person name="Martin F."/>
            <person name="Cullen D."/>
            <person name="Hibbett D.S."/>
            <person name="Grigoriev I.V."/>
        </authorList>
    </citation>
    <scope>NUCLEOTIDE SEQUENCE [LARGE SCALE GENOMIC DNA]</scope>
    <source>
        <strain evidence="3">FD-172 SS1</strain>
    </source>
</reference>
<feature type="transmembrane region" description="Helical" evidence="1">
    <location>
        <begin position="6"/>
        <end position="27"/>
    </location>
</feature>